<name>A0A7S3UZL6_HETAK</name>
<dbReference type="Pfam" id="PF08856">
    <property type="entry name" value="DUF1826"/>
    <property type="match status" value="1"/>
</dbReference>
<evidence type="ECO:0000256" key="2">
    <source>
        <dbReference type="SAM" id="Phobius"/>
    </source>
</evidence>
<gene>
    <name evidence="3" type="ORF">HAKA00212_LOCUS5953</name>
</gene>
<protein>
    <submittedName>
        <fullName evidence="3">Uncharacterized protein</fullName>
    </submittedName>
</protein>
<evidence type="ECO:0000256" key="1">
    <source>
        <dbReference type="SAM" id="MobiDB-lite"/>
    </source>
</evidence>
<feature type="region of interest" description="Disordered" evidence="1">
    <location>
        <begin position="317"/>
        <end position="338"/>
    </location>
</feature>
<keyword evidence="2" id="KW-0812">Transmembrane</keyword>
<dbReference type="InterPro" id="IPR014955">
    <property type="entry name" value="DUF1826"/>
</dbReference>
<feature type="transmembrane region" description="Helical" evidence="2">
    <location>
        <begin position="393"/>
        <end position="415"/>
    </location>
</feature>
<accession>A0A7S3UZL6</accession>
<feature type="transmembrane region" description="Helical" evidence="2">
    <location>
        <begin position="6"/>
        <end position="25"/>
    </location>
</feature>
<dbReference type="AlphaFoldDB" id="A0A7S3UZL6"/>
<sequence length="428" mass="47815">MATVVHHVYFLLFIFLQQLAPVWTFTYPAGSKSKQDFGLLVSHYHSRIGELYAGYFLSRSLLDLNEQHQTQDYDSDSCEIVELEGSSQQLPQVQGKNFLANSNLNSFLLRRKLSAEVAKDVQEFSSFRQGFETEAQWQNQEDSSEGCDNFLHQIYEGTPLVRPGTDLIMDIKNIVTWFQNDMVFSYMKQSSEQIMPKADISIAARLVLSDKTSCPRLHVDKVPLRLICTYQGPGTEVVENKNVQWDNLEKFRGVVQDHLQFNALVANKNTYVSCKEGDIILLKGTVGSTADVRAKHEIPPANLGVFMKEEEVKKITLAGQSDTKKSETRQQQQAFTKKGHLPALHKSPTVHQGQSRLVLILTATYNDVDEGSEDQANLLKAGMEEGGRSVTSTAVYLIGYCFCCVGWAAFIAALMGGPGWGLANLVTL</sequence>
<keyword evidence="2" id="KW-0472">Membrane</keyword>
<dbReference type="EMBL" id="HBIU01013078">
    <property type="protein sequence ID" value="CAE0627275.1"/>
    <property type="molecule type" value="Transcribed_RNA"/>
</dbReference>
<organism evidence="3">
    <name type="scientific">Heterosigma akashiwo</name>
    <name type="common">Chromophytic alga</name>
    <name type="synonym">Heterosigma carterae</name>
    <dbReference type="NCBI Taxonomy" id="2829"/>
    <lineage>
        <taxon>Eukaryota</taxon>
        <taxon>Sar</taxon>
        <taxon>Stramenopiles</taxon>
        <taxon>Ochrophyta</taxon>
        <taxon>Raphidophyceae</taxon>
        <taxon>Chattonellales</taxon>
        <taxon>Chattonellaceae</taxon>
        <taxon>Heterosigma</taxon>
    </lineage>
</organism>
<reference evidence="3" key="1">
    <citation type="submission" date="2021-01" db="EMBL/GenBank/DDBJ databases">
        <authorList>
            <person name="Corre E."/>
            <person name="Pelletier E."/>
            <person name="Niang G."/>
            <person name="Scheremetjew M."/>
            <person name="Finn R."/>
            <person name="Kale V."/>
            <person name="Holt S."/>
            <person name="Cochrane G."/>
            <person name="Meng A."/>
            <person name="Brown T."/>
            <person name="Cohen L."/>
        </authorList>
    </citation>
    <scope>NUCLEOTIDE SEQUENCE</scope>
    <source>
        <strain evidence="3">CCMP3107</strain>
    </source>
</reference>
<proteinExistence type="predicted"/>
<evidence type="ECO:0000313" key="3">
    <source>
        <dbReference type="EMBL" id="CAE0627275.1"/>
    </source>
</evidence>
<keyword evidence="2" id="KW-1133">Transmembrane helix</keyword>